<gene>
    <name evidence="1" type="ORF">ACFSC0_09650</name>
</gene>
<sequence length="382" mass="42313">MAAQSLSEHALQALREGRNAEAAALYLQHMADGRRDLAAAVNCAIALRRLRRFEEGLRVLEPYRGAALAAVPYTLGQLYSGLRRWDEAVAAYREARTFQSTPDLELSLARALLALGQYEEGFRLFESRVDVADFPTRRLQAPGIAEWRGESLEGRSILVWMEQGLGDQIQFARYLPRLRQAARIGVACHSALVPLFSPLADEVFARDRPFTAKGYHHWVLSMSLPHRLGTAIDTLPPTPYLATPDAYREKWRGKVPERVGVVWQANRNNPDGALRSLPSPDLLDPIRRATTVVDLQAPRGDFADLAAILEQLDLLISVDTAPAHLAGALGLPAWVLLAPVSDWRWGEGETTPWYPTLRLFRGGWEEMIARAAAELEGAAADG</sequence>
<evidence type="ECO:0000313" key="2">
    <source>
        <dbReference type="Proteomes" id="UP001597237"/>
    </source>
</evidence>
<name>A0ABW4N177_9CAUL</name>
<dbReference type="Pfam" id="PF01075">
    <property type="entry name" value="Glyco_transf_9"/>
    <property type="match status" value="1"/>
</dbReference>
<keyword evidence="2" id="KW-1185">Reference proteome</keyword>
<dbReference type="RefSeq" id="WP_377283152.1">
    <property type="nucleotide sequence ID" value="NZ_JBHRSI010000008.1"/>
</dbReference>
<reference evidence="2" key="1">
    <citation type="journal article" date="2019" name="Int. J. Syst. Evol. Microbiol.">
        <title>The Global Catalogue of Microorganisms (GCM) 10K type strain sequencing project: providing services to taxonomists for standard genome sequencing and annotation.</title>
        <authorList>
            <consortium name="The Broad Institute Genomics Platform"/>
            <consortium name="The Broad Institute Genome Sequencing Center for Infectious Disease"/>
            <person name="Wu L."/>
            <person name="Ma J."/>
        </authorList>
    </citation>
    <scope>NUCLEOTIDE SEQUENCE [LARGE SCALE GENOMIC DNA]</scope>
    <source>
        <strain evidence="2">DFY28</strain>
    </source>
</reference>
<comment type="caution">
    <text evidence="1">The sequence shown here is derived from an EMBL/GenBank/DDBJ whole genome shotgun (WGS) entry which is preliminary data.</text>
</comment>
<protein>
    <submittedName>
        <fullName evidence="1">Glycosyltransferase family 9 protein</fullName>
    </submittedName>
</protein>
<dbReference type="Gene3D" id="3.40.50.2000">
    <property type="entry name" value="Glycogen Phosphorylase B"/>
    <property type="match status" value="1"/>
</dbReference>
<dbReference type="Gene3D" id="1.25.40.10">
    <property type="entry name" value="Tetratricopeptide repeat domain"/>
    <property type="match status" value="1"/>
</dbReference>
<evidence type="ECO:0000313" key="1">
    <source>
        <dbReference type="EMBL" id="MFD1783656.1"/>
    </source>
</evidence>
<proteinExistence type="predicted"/>
<organism evidence="1 2">
    <name type="scientific">Phenylobacterium terrae</name>
    <dbReference type="NCBI Taxonomy" id="2665495"/>
    <lineage>
        <taxon>Bacteria</taxon>
        <taxon>Pseudomonadati</taxon>
        <taxon>Pseudomonadota</taxon>
        <taxon>Alphaproteobacteria</taxon>
        <taxon>Caulobacterales</taxon>
        <taxon>Caulobacteraceae</taxon>
        <taxon>Phenylobacterium</taxon>
    </lineage>
</organism>
<dbReference type="InterPro" id="IPR011990">
    <property type="entry name" value="TPR-like_helical_dom_sf"/>
</dbReference>
<dbReference type="InterPro" id="IPR002201">
    <property type="entry name" value="Glyco_trans_9"/>
</dbReference>
<dbReference type="SUPFAM" id="SSF48452">
    <property type="entry name" value="TPR-like"/>
    <property type="match status" value="1"/>
</dbReference>
<dbReference type="EMBL" id="JBHUEY010000001">
    <property type="protein sequence ID" value="MFD1783656.1"/>
    <property type="molecule type" value="Genomic_DNA"/>
</dbReference>
<dbReference type="SUPFAM" id="SSF53756">
    <property type="entry name" value="UDP-Glycosyltransferase/glycogen phosphorylase"/>
    <property type="match status" value="1"/>
</dbReference>
<accession>A0ABW4N177</accession>
<dbReference type="Proteomes" id="UP001597237">
    <property type="component" value="Unassembled WGS sequence"/>
</dbReference>